<feature type="signal peptide" evidence="4">
    <location>
        <begin position="1"/>
        <end position="18"/>
    </location>
</feature>
<evidence type="ECO:0000256" key="1">
    <source>
        <dbReference type="ARBA" id="ARBA00007637"/>
    </source>
</evidence>
<name>A0A9K3K743_9STRA</name>
<dbReference type="PROSITE" id="PS51257">
    <property type="entry name" value="PROKAR_LIPOPROTEIN"/>
    <property type="match status" value="1"/>
</dbReference>
<gene>
    <name evidence="5" type="ORF">IV203_017737</name>
    <name evidence="6" type="ORF">IV203_025947</name>
</gene>
<dbReference type="OrthoDB" id="674948at2759"/>
<reference evidence="5" key="2">
    <citation type="submission" date="2021-04" db="EMBL/GenBank/DDBJ databases">
        <authorList>
            <person name="Podell S."/>
        </authorList>
    </citation>
    <scope>NUCLEOTIDE SEQUENCE</scope>
    <source>
        <strain evidence="5">Hildebrandi</strain>
    </source>
</reference>
<evidence type="ECO:0000313" key="5">
    <source>
        <dbReference type="EMBL" id="KAG7337860.1"/>
    </source>
</evidence>
<comment type="similarity">
    <text evidence="1">Belongs to the NAD(P)-dependent epimerase/dehydratase family.</text>
</comment>
<evidence type="ECO:0000256" key="4">
    <source>
        <dbReference type="SAM" id="SignalP"/>
    </source>
</evidence>
<keyword evidence="2" id="KW-0520">NAD</keyword>
<dbReference type="EMBL" id="JAGRRH010000071">
    <property type="protein sequence ID" value="KAG7337860.1"/>
    <property type="molecule type" value="Genomic_DNA"/>
</dbReference>
<sequence>MKNRLLLTPILAWGLVLACPTLFTAAMAVPRECAVVGVGVLGSSLCQQLLDNDWKVIGITKTTNRHDDIMKQVGGDHGGKFSLELADDNLDKKYPYCVFCAPPSGFDDYPAAVEDAMTKLWDQESGGVFVFTSSGGIYGPGDSSGISTVNESSPLPDPSDNPRSARLMGAEDKVRAGGGTILRLAGLYTLDRGAHNFWMGKEEVGGRADGIINLLHYDDAAGSVVAALQVEDPTTIKGQTYLVSDGQPLTRQQICESTIKSDKYSGMKIPKFTGQDSDPMGKIYDGSATESALNWRPRYPSFDEFMAASKK</sequence>
<feature type="chain" id="PRO_5039844339" evidence="4">
    <location>
        <begin position="19"/>
        <end position="311"/>
    </location>
</feature>
<reference evidence="5" key="1">
    <citation type="journal article" date="2021" name="Sci. Rep.">
        <title>Diploid genomic architecture of Nitzschia inconspicua, an elite biomass production diatom.</title>
        <authorList>
            <person name="Oliver A."/>
            <person name="Podell S."/>
            <person name="Pinowska A."/>
            <person name="Traller J.C."/>
            <person name="Smith S.R."/>
            <person name="McClure R."/>
            <person name="Beliaev A."/>
            <person name="Bohutskyi P."/>
            <person name="Hill E.A."/>
            <person name="Rabines A."/>
            <person name="Zheng H."/>
            <person name="Allen L.Z."/>
            <person name="Kuo A."/>
            <person name="Grigoriev I.V."/>
            <person name="Allen A.E."/>
            <person name="Hazlebeck D."/>
            <person name="Allen E.E."/>
        </authorList>
    </citation>
    <scope>NUCLEOTIDE SEQUENCE</scope>
    <source>
        <strain evidence="5">Hildebrandi</strain>
    </source>
</reference>
<keyword evidence="4" id="KW-0732">Signal</keyword>
<feature type="region of interest" description="Disordered" evidence="3">
    <location>
        <begin position="142"/>
        <end position="163"/>
    </location>
</feature>
<protein>
    <submittedName>
        <fullName evidence="5">NAD dependent epimerase/dehydratase family protein</fullName>
    </submittedName>
</protein>
<dbReference type="Proteomes" id="UP000693970">
    <property type="component" value="Unassembled WGS sequence"/>
</dbReference>
<evidence type="ECO:0000256" key="2">
    <source>
        <dbReference type="ARBA" id="ARBA00023027"/>
    </source>
</evidence>
<evidence type="ECO:0000313" key="7">
    <source>
        <dbReference type="Proteomes" id="UP000693970"/>
    </source>
</evidence>
<dbReference type="AlphaFoldDB" id="A0A9K3K743"/>
<dbReference type="PANTHER" id="PTHR43574">
    <property type="entry name" value="EPIMERASE-RELATED"/>
    <property type="match status" value="1"/>
</dbReference>
<comment type="caution">
    <text evidence="5">The sequence shown here is derived from an EMBL/GenBank/DDBJ whole genome shotgun (WGS) entry which is preliminary data.</text>
</comment>
<organism evidence="5 7">
    <name type="scientific">Nitzschia inconspicua</name>
    <dbReference type="NCBI Taxonomy" id="303405"/>
    <lineage>
        <taxon>Eukaryota</taxon>
        <taxon>Sar</taxon>
        <taxon>Stramenopiles</taxon>
        <taxon>Ochrophyta</taxon>
        <taxon>Bacillariophyta</taxon>
        <taxon>Bacillariophyceae</taxon>
        <taxon>Bacillariophycidae</taxon>
        <taxon>Bacillariales</taxon>
        <taxon>Bacillariaceae</taxon>
        <taxon>Nitzschia</taxon>
    </lineage>
</organism>
<evidence type="ECO:0000256" key="3">
    <source>
        <dbReference type="SAM" id="MobiDB-lite"/>
    </source>
</evidence>
<accession>A0A9K3K743</accession>
<dbReference type="EMBL" id="JAGRRH010000012">
    <property type="protein sequence ID" value="KAG7362281.1"/>
    <property type="molecule type" value="Genomic_DNA"/>
</dbReference>
<evidence type="ECO:0000313" key="6">
    <source>
        <dbReference type="EMBL" id="KAG7362281.1"/>
    </source>
</evidence>
<keyword evidence="7" id="KW-1185">Reference proteome</keyword>
<proteinExistence type="inferred from homology"/>
<feature type="compositionally biased region" description="Polar residues" evidence="3">
    <location>
        <begin position="144"/>
        <end position="153"/>
    </location>
</feature>